<reference evidence="3" key="1">
    <citation type="submission" date="2015-11" db="EMBL/GenBank/DDBJ databases">
        <title>Complete genome sequence of a polyethylene-glycol degrader Sphingopyxis macrogoltabida 203N (NBRC 111659).</title>
        <authorList>
            <person name="Yoshiyuki O."/>
            <person name="Shouta N."/>
            <person name="Nagata Y."/>
            <person name="Numata M."/>
            <person name="Tsuchikane K."/>
            <person name="Hosoyama A."/>
            <person name="Yamazoe A."/>
            <person name="Tsuda M."/>
            <person name="Fujita N."/>
            <person name="Kawai F."/>
        </authorList>
    </citation>
    <scope>NUCLEOTIDE SEQUENCE [LARGE SCALE GENOMIC DNA]</scope>
    <source>
        <strain evidence="3">203N</strain>
    </source>
</reference>
<organism evidence="2 3">
    <name type="scientific">Sphingopyxis macrogoltabida</name>
    <name type="common">Sphingomonas macrogoltabidus</name>
    <dbReference type="NCBI Taxonomy" id="33050"/>
    <lineage>
        <taxon>Bacteria</taxon>
        <taxon>Pseudomonadati</taxon>
        <taxon>Pseudomonadota</taxon>
        <taxon>Alphaproteobacteria</taxon>
        <taxon>Sphingomonadales</taxon>
        <taxon>Sphingomonadaceae</taxon>
        <taxon>Sphingopyxis</taxon>
    </lineage>
</organism>
<dbReference type="AlphaFoldDB" id="A0AAC8YZM8"/>
<dbReference type="KEGG" id="smaz:LH19_12565"/>
<dbReference type="EMBL" id="CP013344">
    <property type="protein sequence ID" value="AMU88852.1"/>
    <property type="molecule type" value="Genomic_DNA"/>
</dbReference>
<evidence type="ECO:0000313" key="2">
    <source>
        <dbReference type="EMBL" id="AMU88852.1"/>
    </source>
</evidence>
<name>A0AAC8YZM8_SPHMC</name>
<feature type="region of interest" description="Disordered" evidence="1">
    <location>
        <begin position="74"/>
        <end position="112"/>
    </location>
</feature>
<protein>
    <submittedName>
        <fullName evidence="2">Uncharacterized protein</fullName>
    </submittedName>
</protein>
<keyword evidence="3" id="KW-1185">Reference proteome</keyword>
<accession>A0AAC8YZM8</accession>
<evidence type="ECO:0000313" key="3">
    <source>
        <dbReference type="Proteomes" id="UP000076088"/>
    </source>
</evidence>
<dbReference type="Proteomes" id="UP000076088">
    <property type="component" value="Chromosome"/>
</dbReference>
<gene>
    <name evidence="2" type="ORF">ATM17_07325</name>
</gene>
<evidence type="ECO:0000256" key="1">
    <source>
        <dbReference type="SAM" id="MobiDB-lite"/>
    </source>
</evidence>
<sequence length="112" mass="12013">MEPRNTPIFEPKKNIVAPKSTPQCCCLDAVKDMAGAKLALQFFFKLSPFSLTGHPVPVAVPIILVAHEMSISQGSDVRNRSISDSRHPGLDPGSIHAAPEAGPRIKSGVTRE</sequence>
<feature type="compositionally biased region" description="Basic and acidic residues" evidence="1">
    <location>
        <begin position="77"/>
        <end position="89"/>
    </location>
</feature>
<reference evidence="2 3" key="2">
    <citation type="journal article" date="2016" name="Genome Announc.">
        <title>Complete Genome Sequence of Sphingopyxis macrogoltabida Strain 203N (NBRC 111659), a Polyethylene Glycol Degrader.</title>
        <authorList>
            <person name="Ohtsubo Y."/>
            <person name="Nonoyama S."/>
            <person name="Nagata Y."/>
            <person name="Numata M."/>
            <person name="Tsuchikane K."/>
            <person name="Hosoyama A."/>
            <person name="Yamazoe A."/>
            <person name="Tsuda M."/>
            <person name="Fujita N."/>
            <person name="Kawai F."/>
        </authorList>
    </citation>
    <scope>NUCLEOTIDE SEQUENCE [LARGE SCALE GENOMIC DNA]</scope>
    <source>
        <strain evidence="2 3">203N</strain>
    </source>
</reference>
<proteinExistence type="predicted"/>